<comment type="caution">
    <text evidence="12">The sequence shown here is derived from an EMBL/GenBank/DDBJ whole genome shotgun (WGS) entry which is preliminary data.</text>
</comment>
<keyword evidence="4" id="KW-0479">Metal-binding</keyword>
<evidence type="ECO:0000256" key="3">
    <source>
        <dbReference type="ARBA" id="ARBA00022618"/>
    </source>
</evidence>
<evidence type="ECO:0000256" key="7">
    <source>
        <dbReference type="ARBA" id="ARBA00023134"/>
    </source>
</evidence>
<keyword evidence="9" id="KW-0131">Cell cycle</keyword>
<gene>
    <name evidence="12" type="ORF">E6K81_15010</name>
</gene>
<sequence length="236" mass="25851">SPPSASWGGQDGPRDPLRSGQGLGVKINSVAFVTSAGRASECPEDARAEIAVSGRSNVGKSSLLNSLLGRKDLVKVSGTPGKTQRLNYFLVNDQFHLVDLPGYGYAKAPESARNQWRRMMQEYLRTRRQLMAVIRLVDARHVPSREERDMVRWLLGETLPFCLVMTKTDKLRQSERQPARRAIIGALDMPGTRPLVPYSSHTGEGRAAVHAWIRETLETAGEGRQCGPSPGSGSST</sequence>
<dbReference type="PANTHER" id="PTHR11649:SF13">
    <property type="entry name" value="ENGB-TYPE G DOMAIN-CONTAINING PROTEIN"/>
    <property type="match status" value="1"/>
</dbReference>
<keyword evidence="3" id="KW-0132">Cell division</keyword>
<feature type="non-terminal residue" evidence="12">
    <location>
        <position position="1"/>
    </location>
</feature>
<dbReference type="GO" id="GO:0005525">
    <property type="term" value="F:GTP binding"/>
    <property type="evidence" value="ECO:0007669"/>
    <property type="project" value="UniProtKB-KW"/>
</dbReference>
<dbReference type="SUPFAM" id="SSF52540">
    <property type="entry name" value="P-loop containing nucleoside triphosphate hydrolases"/>
    <property type="match status" value="1"/>
</dbReference>
<dbReference type="GO" id="GO:0046872">
    <property type="term" value="F:metal ion binding"/>
    <property type="evidence" value="ECO:0007669"/>
    <property type="project" value="UniProtKB-KW"/>
</dbReference>
<evidence type="ECO:0000313" key="12">
    <source>
        <dbReference type="EMBL" id="TMQ69422.1"/>
    </source>
</evidence>
<accession>A0A538U0L3</accession>
<comment type="cofactor">
    <cofactor evidence="1">
        <name>Mg(2+)</name>
        <dbReference type="ChEBI" id="CHEBI:18420"/>
    </cofactor>
</comment>
<dbReference type="PROSITE" id="PS51706">
    <property type="entry name" value="G_ENGB"/>
    <property type="match status" value="1"/>
</dbReference>
<dbReference type="InterPro" id="IPR006073">
    <property type="entry name" value="GTP-bd"/>
</dbReference>
<evidence type="ECO:0000259" key="11">
    <source>
        <dbReference type="PROSITE" id="PS51706"/>
    </source>
</evidence>
<feature type="domain" description="EngB-type G" evidence="11">
    <location>
        <begin position="46"/>
        <end position="219"/>
    </location>
</feature>
<dbReference type="GO" id="GO:0005829">
    <property type="term" value="C:cytosol"/>
    <property type="evidence" value="ECO:0007669"/>
    <property type="project" value="TreeGrafter"/>
</dbReference>
<evidence type="ECO:0000256" key="4">
    <source>
        <dbReference type="ARBA" id="ARBA00022723"/>
    </source>
</evidence>
<dbReference type="InterPro" id="IPR030393">
    <property type="entry name" value="G_ENGB_dom"/>
</dbReference>
<dbReference type="Proteomes" id="UP000319771">
    <property type="component" value="Unassembled WGS sequence"/>
</dbReference>
<dbReference type="NCBIfam" id="TIGR03598">
    <property type="entry name" value="GTPase_YsxC"/>
    <property type="match status" value="1"/>
</dbReference>
<protein>
    <submittedName>
        <fullName evidence="12">YihA family ribosome biogenesis GTP-binding protein</fullName>
    </submittedName>
</protein>
<dbReference type="Pfam" id="PF01926">
    <property type="entry name" value="MMR_HSR1"/>
    <property type="match status" value="1"/>
</dbReference>
<evidence type="ECO:0000256" key="10">
    <source>
        <dbReference type="SAM" id="MobiDB-lite"/>
    </source>
</evidence>
<dbReference type="PANTHER" id="PTHR11649">
    <property type="entry name" value="MSS1/TRME-RELATED GTP-BINDING PROTEIN"/>
    <property type="match status" value="1"/>
</dbReference>
<dbReference type="InterPro" id="IPR027417">
    <property type="entry name" value="P-loop_NTPase"/>
</dbReference>
<dbReference type="Gene3D" id="3.40.50.300">
    <property type="entry name" value="P-loop containing nucleotide triphosphate hydrolases"/>
    <property type="match status" value="1"/>
</dbReference>
<evidence type="ECO:0000256" key="8">
    <source>
        <dbReference type="ARBA" id="ARBA00023210"/>
    </source>
</evidence>
<name>A0A538U0L3_UNCEI</name>
<dbReference type="EMBL" id="VBPB01000312">
    <property type="protein sequence ID" value="TMQ69422.1"/>
    <property type="molecule type" value="Genomic_DNA"/>
</dbReference>
<dbReference type="CDD" id="cd01876">
    <property type="entry name" value="YihA_EngB"/>
    <property type="match status" value="1"/>
</dbReference>
<dbReference type="AlphaFoldDB" id="A0A538U0L3"/>
<reference evidence="12 13" key="1">
    <citation type="journal article" date="2019" name="Nat. Microbiol.">
        <title>Mediterranean grassland soil C-N compound turnover is dependent on rainfall and depth, and is mediated by genomically divergent microorganisms.</title>
        <authorList>
            <person name="Diamond S."/>
            <person name="Andeer P.F."/>
            <person name="Li Z."/>
            <person name="Crits-Christoph A."/>
            <person name="Burstein D."/>
            <person name="Anantharaman K."/>
            <person name="Lane K.R."/>
            <person name="Thomas B.C."/>
            <person name="Pan C."/>
            <person name="Northen T.R."/>
            <person name="Banfield J.F."/>
        </authorList>
    </citation>
    <scope>NUCLEOTIDE SEQUENCE [LARGE SCALE GENOMIC DNA]</scope>
    <source>
        <strain evidence="12">WS_11</strain>
    </source>
</reference>
<keyword evidence="7" id="KW-0342">GTP-binding</keyword>
<evidence type="ECO:0000313" key="13">
    <source>
        <dbReference type="Proteomes" id="UP000319771"/>
    </source>
</evidence>
<evidence type="ECO:0000256" key="2">
    <source>
        <dbReference type="ARBA" id="ARBA00009638"/>
    </source>
</evidence>
<dbReference type="HAMAP" id="MF_00321">
    <property type="entry name" value="GTPase_EngB"/>
    <property type="match status" value="1"/>
</dbReference>
<evidence type="ECO:0000256" key="9">
    <source>
        <dbReference type="ARBA" id="ARBA00023306"/>
    </source>
</evidence>
<keyword evidence="6" id="KW-0460">Magnesium</keyword>
<dbReference type="GO" id="GO:0000917">
    <property type="term" value="P:division septum assembly"/>
    <property type="evidence" value="ECO:0007669"/>
    <property type="project" value="UniProtKB-KW"/>
</dbReference>
<proteinExistence type="inferred from homology"/>
<organism evidence="12 13">
    <name type="scientific">Eiseniibacteriota bacterium</name>
    <dbReference type="NCBI Taxonomy" id="2212470"/>
    <lineage>
        <taxon>Bacteria</taxon>
        <taxon>Candidatus Eiseniibacteriota</taxon>
    </lineage>
</organism>
<feature type="region of interest" description="Disordered" evidence="10">
    <location>
        <begin position="1"/>
        <end position="22"/>
    </location>
</feature>
<keyword evidence="5" id="KW-0547">Nucleotide-binding</keyword>
<dbReference type="InterPro" id="IPR019987">
    <property type="entry name" value="GTP-bd_ribosome_bio_YsxC"/>
</dbReference>
<evidence type="ECO:0000256" key="5">
    <source>
        <dbReference type="ARBA" id="ARBA00022741"/>
    </source>
</evidence>
<evidence type="ECO:0000256" key="6">
    <source>
        <dbReference type="ARBA" id="ARBA00022842"/>
    </source>
</evidence>
<evidence type="ECO:0000256" key="1">
    <source>
        <dbReference type="ARBA" id="ARBA00001946"/>
    </source>
</evidence>
<keyword evidence="8" id="KW-0717">Septation</keyword>
<comment type="similarity">
    <text evidence="2">Belongs to the TRAFAC class TrmE-Era-EngA-EngB-Septin-like GTPase superfamily. EngB GTPase family.</text>
</comment>